<reference evidence="1" key="1">
    <citation type="submission" date="2023-06" db="EMBL/GenBank/DDBJ databases">
        <authorList>
            <consortium name="Lawrence Berkeley National Laboratory"/>
            <person name="Ahrendt S."/>
            <person name="Sahu N."/>
            <person name="Indic B."/>
            <person name="Wong-Bajracharya J."/>
            <person name="Merenyi Z."/>
            <person name="Ke H.-M."/>
            <person name="Monk M."/>
            <person name="Kocsube S."/>
            <person name="Drula E."/>
            <person name="Lipzen A."/>
            <person name="Balint B."/>
            <person name="Henrissat B."/>
            <person name="Andreopoulos B."/>
            <person name="Martin F.M."/>
            <person name="Harder C.B."/>
            <person name="Rigling D."/>
            <person name="Ford K.L."/>
            <person name="Foster G.D."/>
            <person name="Pangilinan J."/>
            <person name="Papanicolaou A."/>
            <person name="Barry K."/>
            <person name="LaButti K."/>
            <person name="Viragh M."/>
            <person name="Koriabine M."/>
            <person name="Yan M."/>
            <person name="Riley R."/>
            <person name="Champramary S."/>
            <person name="Plett K.L."/>
            <person name="Tsai I.J."/>
            <person name="Slot J."/>
            <person name="Sipos G."/>
            <person name="Plett J."/>
            <person name="Nagy L.G."/>
            <person name="Grigoriev I.V."/>
        </authorList>
    </citation>
    <scope>NUCLEOTIDE SEQUENCE</scope>
    <source>
        <strain evidence="1">ICMP 16352</strain>
    </source>
</reference>
<accession>A0AA39NNB6</accession>
<protein>
    <submittedName>
        <fullName evidence="1">Uncharacterized protein</fullName>
    </submittedName>
</protein>
<sequence length="195" mass="22880">MSIQEGVLVDVTWQTQSKSTPHMNIEDMHKILWELSELGFRLEILSVDSHLRVIKNDSALRKHQKHLGYCFPRGPYDWCWIVELVEAHLSLTESSWMCQAPYISSLHHVMSTWRNCLQSIWDEKDRYMEDVLTSLQWDMALFYCESFYVAFSWAPTLPCELGHILDVDAEYPEHAAPLTKSAGYYHDVMDWEASY</sequence>
<dbReference type="EMBL" id="JAUEPR010000067">
    <property type="protein sequence ID" value="KAK0468725.1"/>
    <property type="molecule type" value="Genomic_DNA"/>
</dbReference>
<evidence type="ECO:0000313" key="2">
    <source>
        <dbReference type="Proteomes" id="UP001175227"/>
    </source>
</evidence>
<dbReference type="AlphaFoldDB" id="A0AA39NNB6"/>
<dbReference type="Proteomes" id="UP001175227">
    <property type="component" value="Unassembled WGS sequence"/>
</dbReference>
<keyword evidence="2" id="KW-1185">Reference proteome</keyword>
<organism evidence="1 2">
    <name type="scientific">Armillaria novae-zelandiae</name>
    <dbReference type="NCBI Taxonomy" id="153914"/>
    <lineage>
        <taxon>Eukaryota</taxon>
        <taxon>Fungi</taxon>
        <taxon>Dikarya</taxon>
        <taxon>Basidiomycota</taxon>
        <taxon>Agaricomycotina</taxon>
        <taxon>Agaricomycetes</taxon>
        <taxon>Agaricomycetidae</taxon>
        <taxon>Agaricales</taxon>
        <taxon>Marasmiineae</taxon>
        <taxon>Physalacriaceae</taxon>
        <taxon>Armillaria</taxon>
    </lineage>
</organism>
<evidence type="ECO:0000313" key="1">
    <source>
        <dbReference type="EMBL" id="KAK0468725.1"/>
    </source>
</evidence>
<name>A0AA39NNB6_9AGAR</name>
<proteinExistence type="predicted"/>
<gene>
    <name evidence="1" type="ORF">IW261DRAFT_1612762</name>
</gene>
<comment type="caution">
    <text evidence="1">The sequence shown here is derived from an EMBL/GenBank/DDBJ whole genome shotgun (WGS) entry which is preliminary data.</text>
</comment>